<reference evidence="6" key="3">
    <citation type="submission" date="2025-09" db="UniProtKB">
        <authorList>
            <consortium name="Ensembl"/>
        </authorList>
    </citation>
    <scope>IDENTIFICATION</scope>
</reference>
<accession>A0A672V2E9</accession>
<reference evidence="6 7" key="1">
    <citation type="submission" date="2019-11" db="EMBL/GenBank/DDBJ databases">
        <title>Strigops habroptila (kakapo) genome, bStrHab1, primary haplotype, v2.</title>
        <authorList>
            <person name="Jarvis E.D."/>
            <person name="Howard J."/>
            <person name="Rhie A."/>
            <person name="Phillippy A."/>
            <person name="Korlach J."/>
            <person name="Digby A."/>
            <person name="Iorns D."/>
            <person name="Eason D."/>
            <person name="Robertson B."/>
            <person name="Raemaekers T."/>
            <person name="Howe K."/>
            <person name="Lewin H."/>
            <person name="Damas J."/>
            <person name="Hastie A."/>
            <person name="Tracey A."/>
            <person name="Chow W."/>
            <person name="Fedrigo O."/>
        </authorList>
    </citation>
    <scope>NUCLEOTIDE SEQUENCE [LARGE SCALE GENOMIC DNA]</scope>
</reference>
<dbReference type="Gene3D" id="2.120.10.30">
    <property type="entry name" value="TolB, C-terminal domain"/>
    <property type="match status" value="1"/>
</dbReference>
<dbReference type="InterPro" id="IPR011042">
    <property type="entry name" value="6-blade_b-propeller_TolB-like"/>
</dbReference>
<evidence type="ECO:0000259" key="5">
    <source>
        <dbReference type="Pfam" id="PF03088"/>
    </source>
</evidence>
<dbReference type="PANTHER" id="PTHR10426:SF20">
    <property type="entry name" value="ADIPOCYTE PLASMA MEMBRANE-ASSOCIATED PROTEIN"/>
    <property type="match status" value="1"/>
</dbReference>
<evidence type="ECO:0000256" key="3">
    <source>
        <dbReference type="SAM" id="MobiDB-lite"/>
    </source>
</evidence>
<dbReference type="PANTHER" id="PTHR10426">
    <property type="entry name" value="STRICTOSIDINE SYNTHASE-RELATED"/>
    <property type="match status" value="1"/>
</dbReference>
<feature type="signal peptide" evidence="4">
    <location>
        <begin position="1"/>
        <end position="27"/>
    </location>
</feature>
<evidence type="ECO:0000256" key="4">
    <source>
        <dbReference type="SAM" id="SignalP"/>
    </source>
</evidence>
<dbReference type="Ensembl" id="ENSSHBT00005024771.1">
    <property type="protein sequence ID" value="ENSSHBP00005020804.1"/>
    <property type="gene ID" value="ENSSHBG00005017654.1"/>
</dbReference>
<evidence type="ECO:0000256" key="1">
    <source>
        <dbReference type="ARBA" id="ARBA00009191"/>
    </source>
</evidence>
<keyword evidence="2" id="KW-0325">Glycoprotein</keyword>
<proteinExistence type="inferred from homology"/>
<keyword evidence="4" id="KW-0732">Signal</keyword>
<feature type="chain" id="PRO_5025645786" description="Strictosidine synthase conserved region domain-containing protein" evidence="4">
    <location>
        <begin position="28"/>
        <end position="351"/>
    </location>
</feature>
<organism evidence="6 7">
    <name type="scientific">Strigops habroptila</name>
    <name type="common">Kakapo</name>
    <dbReference type="NCBI Taxonomy" id="2489341"/>
    <lineage>
        <taxon>Eukaryota</taxon>
        <taxon>Metazoa</taxon>
        <taxon>Chordata</taxon>
        <taxon>Craniata</taxon>
        <taxon>Vertebrata</taxon>
        <taxon>Euteleostomi</taxon>
        <taxon>Archelosauria</taxon>
        <taxon>Archosauria</taxon>
        <taxon>Dinosauria</taxon>
        <taxon>Saurischia</taxon>
        <taxon>Theropoda</taxon>
        <taxon>Coelurosauria</taxon>
        <taxon>Aves</taxon>
        <taxon>Neognathae</taxon>
        <taxon>Neoaves</taxon>
        <taxon>Telluraves</taxon>
        <taxon>Australaves</taxon>
        <taxon>Psittaciformes</taxon>
        <taxon>Psittacidae</taxon>
        <taxon>Strigops</taxon>
    </lineage>
</organism>
<sequence length="351" mass="39119">RFPAWGFLAVVLTTFASIYFLPSPIDPEPFVFEKPPPALVGSLQVNKKLQSGQRIFTGQLKGPESFTADDEEGKTEEPPGLIHPPVCISGTPDYEPICGRPHGVRMDQDGNLIVVDSYLGLYKVNPKTGEKSLLLSSEQGVDGLPFKFLNGLEISKKNLIYFTDSSSKWERRHHRYEVIETNHLGHLLVYDPATRTGRIVLSGLYMANGIALSPDEDYLLIAETSICRILGYVNTILLDIKPSMLIYITFFVDNLPGYPDNIRLSNTGLYRVGISTARFPGFFSPFLDALGLYPFLKRFIVKVPLTLCSRDIVASFHDPDGSITWAVSDVFEHDGKVYLGNTELPFLVVLQ</sequence>
<feature type="region of interest" description="Disordered" evidence="3">
    <location>
        <begin position="60"/>
        <end position="84"/>
    </location>
</feature>
<protein>
    <recommendedName>
        <fullName evidence="5">Strictosidine synthase conserved region domain-containing protein</fullName>
    </recommendedName>
</protein>
<keyword evidence="7" id="KW-1185">Reference proteome</keyword>
<dbReference type="AlphaFoldDB" id="A0A672V2E9"/>
<evidence type="ECO:0000313" key="6">
    <source>
        <dbReference type="Ensembl" id="ENSSHBP00005020804.1"/>
    </source>
</evidence>
<evidence type="ECO:0000313" key="7">
    <source>
        <dbReference type="Proteomes" id="UP000472266"/>
    </source>
</evidence>
<dbReference type="OMA" id="TFITQMG"/>
<comment type="similarity">
    <text evidence="1">Belongs to the strictosidine synthase family.</text>
</comment>
<dbReference type="SUPFAM" id="SSF63829">
    <property type="entry name" value="Calcium-dependent phosphotriesterase"/>
    <property type="match status" value="1"/>
</dbReference>
<dbReference type="Proteomes" id="UP000472266">
    <property type="component" value="Chromosome 4"/>
</dbReference>
<dbReference type="GO" id="GO:0012505">
    <property type="term" value="C:endomembrane system"/>
    <property type="evidence" value="ECO:0007669"/>
    <property type="project" value="TreeGrafter"/>
</dbReference>
<name>A0A672V2E9_STRHB</name>
<feature type="domain" description="Strictosidine synthase conserved region" evidence="5">
    <location>
        <begin position="150"/>
        <end position="232"/>
    </location>
</feature>
<evidence type="ECO:0000256" key="2">
    <source>
        <dbReference type="ARBA" id="ARBA00023180"/>
    </source>
</evidence>
<reference evidence="6" key="2">
    <citation type="submission" date="2025-08" db="UniProtKB">
        <authorList>
            <consortium name="Ensembl"/>
        </authorList>
    </citation>
    <scope>IDENTIFICATION</scope>
</reference>
<dbReference type="InParanoid" id="A0A672V2E9"/>
<dbReference type="GO" id="GO:0016787">
    <property type="term" value="F:hydrolase activity"/>
    <property type="evidence" value="ECO:0007669"/>
    <property type="project" value="TreeGrafter"/>
</dbReference>
<gene>
    <name evidence="6" type="primary">LOC115605211</name>
</gene>
<dbReference type="InterPro" id="IPR018119">
    <property type="entry name" value="Strictosidine_synth_cons-reg"/>
</dbReference>
<dbReference type="Pfam" id="PF03088">
    <property type="entry name" value="Str_synth"/>
    <property type="match status" value="1"/>
</dbReference>
<dbReference type="GeneTree" id="ENSGT00440000039984"/>